<keyword evidence="3" id="KW-0813">Transport</keyword>
<keyword evidence="8" id="KW-0626">Porin</keyword>
<comment type="caution">
    <text evidence="14">The sequence shown here is derived from an EMBL/GenBank/DDBJ whole genome shotgun (WGS) entry which is preliminary data.</text>
</comment>
<organism evidence="14 15">
    <name type="scientific">Variovorax guangxiensis</name>
    <dbReference type="NCBI Taxonomy" id="1775474"/>
    <lineage>
        <taxon>Bacteria</taxon>
        <taxon>Pseudomonadati</taxon>
        <taxon>Pseudomonadota</taxon>
        <taxon>Betaproteobacteria</taxon>
        <taxon>Burkholderiales</taxon>
        <taxon>Comamonadaceae</taxon>
        <taxon>Variovorax</taxon>
    </lineage>
</organism>
<keyword evidence="7" id="KW-0406">Ion transport</keyword>
<keyword evidence="9" id="KW-0472">Membrane</keyword>
<dbReference type="GO" id="GO:0009279">
    <property type="term" value="C:cell outer membrane"/>
    <property type="evidence" value="ECO:0007669"/>
    <property type="project" value="UniProtKB-SubCell"/>
</dbReference>
<keyword evidence="5" id="KW-0812">Transmembrane</keyword>
<dbReference type="RefSeq" id="WP_126022017.1">
    <property type="nucleotide sequence ID" value="NZ_RXFT01000004.1"/>
</dbReference>
<evidence type="ECO:0000256" key="7">
    <source>
        <dbReference type="ARBA" id="ARBA00023065"/>
    </source>
</evidence>
<comment type="subunit">
    <text evidence="2">Homotrimer.</text>
</comment>
<dbReference type="InterPro" id="IPR023614">
    <property type="entry name" value="Porin_dom_sf"/>
</dbReference>
<dbReference type="Proteomes" id="UP000281118">
    <property type="component" value="Unassembled WGS sequence"/>
</dbReference>
<gene>
    <name evidence="14" type="ORF">EJP67_12445</name>
</gene>
<evidence type="ECO:0000256" key="5">
    <source>
        <dbReference type="ARBA" id="ARBA00022692"/>
    </source>
</evidence>
<evidence type="ECO:0000259" key="13">
    <source>
        <dbReference type="Pfam" id="PF13609"/>
    </source>
</evidence>
<feature type="domain" description="Porin" evidence="13">
    <location>
        <begin position="9"/>
        <end position="348"/>
    </location>
</feature>
<dbReference type="OrthoDB" id="6975458at2"/>
<evidence type="ECO:0000256" key="11">
    <source>
        <dbReference type="SAM" id="MobiDB-lite"/>
    </source>
</evidence>
<dbReference type="GO" id="GO:0015288">
    <property type="term" value="F:porin activity"/>
    <property type="evidence" value="ECO:0007669"/>
    <property type="project" value="UniProtKB-KW"/>
</dbReference>
<feature type="chain" id="PRO_5018686828" evidence="12">
    <location>
        <begin position="21"/>
        <end position="377"/>
    </location>
</feature>
<evidence type="ECO:0000256" key="9">
    <source>
        <dbReference type="ARBA" id="ARBA00023136"/>
    </source>
</evidence>
<dbReference type="GO" id="GO:0006811">
    <property type="term" value="P:monoatomic ion transport"/>
    <property type="evidence" value="ECO:0007669"/>
    <property type="project" value="UniProtKB-KW"/>
</dbReference>
<evidence type="ECO:0000256" key="12">
    <source>
        <dbReference type="SAM" id="SignalP"/>
    </source>
</evidence>
<evidence type="ECO:0000256" key="10">
    <source>
        <dbReference type="ARBA" id="ARBA00023237"/>
    </source>
</evidence>
<dbReference type="EMBL" id="RXFT01000004">
    <property type="protein sequence ID" value="RUR67866.1"/>
    <property type="molecule type" value="Genomic_DNA"/>
</dbReference>
<evidence type="ECO:0000256" key="6">
    <source>
        <dbReference type="ARBA" id="ARBA00022729"/>
    </source>
</evidence>
<evidence type="ECO:0000313" key="14">
    <source>
        <dbReference type="EMBL" id="RUR67866.1"/>
    </source>
</evidence>
<accession>A0A3S0X9B3</accession>
<dbReference type="PANTHER" id="PTHR34501:SF9">
    <property type="entry name" value="MAJOR OUTER MEMBRANE PROTEIN P.IA"/>
    <property type="match status" value="1"/>
</dbReference>
<feature type="signal peptide" evidence="12">
    <location>
        <begin position="1"/>
        <end position="20"/>
    </location>
</feature>
<keyword evidence="6 12" id="KW-0732">Signal</keyword>
<evidence type="ECO:0000256" key="1">
    <source>
        <dbReference type="ARBA" id="ARBA00004571"/>
    </source>
</evidence>
<dbReference type="InterPro" id="IPR033900">
    <property type="entry name" value="Gram_neg_porin_domain"/>
</dbReference>
<evidence type="ECO:0000256" key="2">
    <source>
        <dbReference type="ARBA" id="ARBA00011233"/>
    </source>
</evidence>
<dbReference type="SUPFAM" id="SSF56935">
    <property type="entry name" value="Porins"/>
    <property type="match status" value="1"/>
</dbReference>
<dbReference type="CDD" id="cd00342">
    <property type="entry name" value="gram_neg_porins"/>
    <property type="match status" value="1"/>
</dbReference>
<evidence type="ECO:0000313" key="15">
    <source>
        <dbReference type="Proteomes" id="UP000281118"/>
    </source>
</evidence>
<name>A0A3S0X9B3_9BURK</name>
<proteinExistence type="predicted"/>
<evidence type="ECO:0000256" key="4">
    <source>
        <dbReference type="ARBA" id="ARBA00022452"/>
    </source>
</evidence>
<feature type="region of interest" description="Disordered" evidence="11">
    <location>
        <begin position="83"/>
        <end position="102"/>
    </location>
</feature>
<evidence type="ECO:0000256" key="3">
    <source>
        <dbReference type="ARBA" id="ARBA00022448"/>
    </source>
</evidence>
<dbReference type="Pfam" id="PF13609">
    <property type="entry name" value="Porin_4"/>
    <property type="match status" value="1"/>
</dbReference>
<dbReference type="PANTHER" id="PTHR34501">
    <property type="entry name" value="PROTEIN YDDL-RELATED"/>
    <property type="match status" value="1"/>
</dbReference>
<evidence type="ECO:0000256" key="8">
    <source>
        <dbReference type="ARBA" id="ARBA00023114"/>
    </source>
</evidence>
<keyword evidence="4" id="KW-1134">Transmembrane beta strand</keyword>
<reference evidence="14 15" key="1">
    <citation type="submission" date="2018-12" db="EMBL/GenBank/DDBJ databases">
        <title>The genome sequences of Variovorax guangxiensis DSM 27352.</title>
        <authorList>
            <person name="Gao J."/>
            <person name="Sun J."/>
        </authorList>
    </citation>
    <scope>NUCLEOTIDE SEQUENCE [LARGE SCALE GENOMIC DNA]</scope>
    <source>
        <strain evidence="14 15">DSM 27352</strain>
    </source>
</reference>
<dbReference type="AlphaFoldDB" id="A0A3S0X9B3"/>
<sequence>MKRILMWSALGLASSGVAQAQSSVTVFGVMDLGIQYTSGAGPGGGSVKALSNGGLSTSRLGFRGTEDLGGGLRAGFWLEGSLNPDTGTGRPSNSNNQASGAGTAGPITFDRMSFVSLSSDKLGELRLGHDFIPTHYNSIYFDPFNANGVARAGNLTFAAVGTGPLPTTITGSNTVSYWLPPNLGGFYGMAMVGTGENDSTLANRHDGNFAGARFGFASGAFDVAAAVTRSKFNATATVGNYTHANIGGSWDAGFAKFFALYNKVTVKLAAGTVRKNTAEIGAHIPAFEVGRIRISYAYLDDRSDESLRNANGMPRNRDDARQFGIGYVHNLSKRTALYGTYARLMNSGQARYVVSGGVAPAAGHRSTGWEFGVRHLF</sequence>
<feature type="compositionally biased region" description="Polar residues" evidence="11">
    <location>
        <begin position="83"/>
        <end position="100"/>
    </location>
</feature>
<keyword evidence="10" id="KW-0998">Cell outer membrane</keyword>
<protein>
    <submittedName>
        <fullName evidence="14">Porin</fullName>
    </submittedName>
</protein>
<dbReference type="GO" id="GO:0046930">
    <property type="term" value="C:pore complex"/>
    <property type="evidence" value="ECO:0007669"/>
    <property type="project" value="UniProtKB-KW"/>
</dbReference>
<comment type="subcellular location">
    <subcellularLocation>
        <location evidence="1">Cell outer membrane</location>
        <topology evidence="1">Multi-pass membrane protein</topology>
    </subcellularLocation>
</comment>
<dbReference type="InterPro" id="IPR050298">
    <property type="entry name" value="Gram-neg_bact_OMP"/>
</dbReference>
<dbReference type="Gene3D" id="2.40.160.10">
    <property type="entry name" value="Porin"/>
    <property type="match status" value="1"/>
</dbReference>